<organism evidence="8 9">
    <name type="scientific">Plectonema cf. radiosum LEGE 06105</name>
    <dbReference type="NCBI Taxonomy" id="945769"/>
    <lineage>
        <taxon>Bacteria</taxon>
        <taxon>Bacillati</taxon>
        <taxon>Cyanobacteriota</taxon>
        <taxon>Cyanophyceae</taxon>
        <taxon>Oscillatoriophycideae</taxon>
        <taxon>Oscillatoriales</taxon>
        <taxon>Microcoleaceae</taxon>
        <taxon>Plectonema</taxon>
    </lineage>
</organism>
<evidence type="ECO:0000256" key="6">
    <source>
        <dbReference type="ARBA" id="ARBA00023136"/>
    </source>
</evidence>
<dbReference type="GO" id="GO:0005886">
    <property type="term" value="C:plasma membrane"/>
    <property type="evidence" value="ECO:0007669"/>
    <property type="project" value="UniProtKB-SubCell"/>
</dbReference>
<dbReference type="InterPro" id="IPR050833">
    <property type="entry name" value="Poly_Biosynth_Transport"/>
</dbReference>
<comment type="caution">
    <text evidence="8">The sequence shown here is derived from an EMBL/GenBank/DDBJ whole genome shotgun (WGS) entry which is preliminary data.</text>
</comment>
<keyword evidence="6 7" id="KW-0472">Membrane</keyword>
<feature type="transmembrane region" description="Helical" evidence="7">
    <location>
        <begin position="171"/>
        <end position="194"/>
    </location>
</feature>
<keyword evidence="5 7" id="KW-1133">Transmembrane helix</keyword>
<evidence type="ECO:0000256" key="1">
    <source>
        <dbReference type="ARBA" id="ARBA00004651"/>
    </source>
</evidence>
<evidence type="ECO:0000256" key="7">
    <source>
        <dbReference type="SAM" id="Phobius"/>
    </source>
</evidence>
<keyword evidence="4 7" id="KW-0812">Transmembrane</keyword>
<keyword evidence="9" id="KW-1185">Reference proteome</keyword>
<evidence type="ECO:0000256" key="5">
    <source>
        <dbReference type="ARBA" id="ARBA00022989"/>
    </source>
</evidence>
<feature type="transmembrane region" description="Helical" evidence="7">
    <location>
        <begin position="294"/>
        <end position="318"/>
    </location>
</feature>
<evidence type="ECO:0000256" key="3">
    <source>
        <dbReference type="ARBA" id="ARBA00022475"/>
    </source>
</evidence>
<dbReference type="PANTHER" id="PTHR30250:SF10">
    <property type="entry name" value="LIPOPOLYSACCHARIDE BIOSYNTHESIS PROTEIN WZXC"/>
    <property type="match status" value="1"/>
</dbReference>
<comment type="subcellular location">
    <subcellularLocation>
        <location evidence="1">Cell membrane</location>
        <topology evidence="1">Multi-pass membrane protein</topology>
    </subcellularLocation>
</comment>
<feature type="transmembrane region" description="Helical" evidence="7">
    <location>
        <begin position="324"/>
        <end position="345"/>
    </location>
</feature>
<feature type="transmembrane region" description="Helical" evidence="7">
    <location>
        <begin position="366"/>
        <end position="392"/>
    </location>
</feature>
<feature type="transmembrane region" description="Helical" evidence="7">
    <location>
        <begin position="114"/>
        <end position="135"/>
    </location>
</feature>
<dbReference type="Proteomes" id="UP000620559">
    <property type="component" value="Unassembled WGS sequence"/>
</dbReference>
<keyword evidence="3" id="KW-1003">Cell membrane</keyword>
<feature type="transmembrane region" description="Helical" evidence="7">
    <location>
        <begin position="91"/>
        <end position="108"/>
    </location>
</feature>
<dbReference type="RefSeq" id="WP_193920106.1">
    <property type="nucleotide sequence ID" value="NZ_JADEWL010000030.1"/>
</dbReference>
<protein>
    <submittedName>
        <fullName evidence="8">Oligosaccharide flippase family protein</fullName>
    </submittedName>
</protein>
<sequence length="446" mass="50234">MTSLKKLAYRGAIWTILGYGMSQVVRFGGNLVLTRLLVPEFFGLMAIVNTLRMGIELFSDIGISQSIVSSKRGDEPDFLDTAWTLQIIRGWIIWLFCLVLAFPVASFYEEDRLLWLIPIVGLSSVFDGFSSSSILTLMRRIDLKKSTLFELSVQVFTLVCLIGWASFNPSIWALTFGLLLGAIYKMVGSHFLISGYRNRFVWDKDAVKEILSFGKWMFMSSALMFASEQSDRLILGKLLSFELLGVYTIAYTLASLPRQVIKQLSYKVIFPAISNQTQLPRSILREKIISQRRVLLLGCAVLLAALVAVGDLLIATLYDDRYAQAIWMMPILCGGIWFSLLFYTISPALLAIGKPLYLAQSNLARFMMIGLGLPLVYYSFGLIGAMIVIALGDLPLYFVNLYGLWRERLSCIAQDIQITIFYIAVLALFLYIRYFLGFGIPIQTIP</sequence>
<evidence type="ECO:0000313" key="9">
    <source>
        <dbReference type="Proteomes" id="UP000620559"/>
    </source>
</evidence>
<feature type="transmembrane region" description="Helical" evidence="7">
    <location>
        <begin position="412"/>
        <end position="432"/>
    </location>
</feature>
<dbReference type="EMBL" id="JADEWL010000030">
    <property type="protein sequence ID" value="MBE9213311.1"/>
    <property type="molecule type" value="Genomic_DNA"/>
</dbReference>
<feature type="transmembrane region" description="Helical" evidence="7">
    <location>
        <begin position="147"/>
        <end position="165"/>
    </location>
</feature>
<comment type="similarity">
    <text evidence="2">Belongs to the polysaccharide synthase family.</text>
</comment>
<gene>
    <name evidence="8" type="ORF">IQ247_11625</name>
</gene>
<reference evidence="8" key="1">
    <citation type="submission" date="2020-10" db="EMBL/GenBank/DDBJ databases">
        <authorList>
            <person name="Castelo-Branco R."/>
            <person name="Eusebio N."/>
            <person name="Adriana R."/>
            <person name="Vieira A."/>
            <person name="Brugerolle De Fraissinette N."/>
            <person name="Rezende De Castro R."/>
            <person name="Schneider M.P."/>
            <person name="Vasconcelos V."/>
            <person name="Leao P.N."/>
        </authorList>
    </citation>
    <scope>NUCLEOTIDE SEQUENCE</scope>
    <source>
        <strain evidence="8">LEGE 06105</strain>
    </source>
</reference>
<evidence type="ECO:0000256" key="2">
    <source>
        <dbReference type="ARBA" id="ARBA00007430"/>
    </source>
</evidence>
<dbReference type="PANTHER" id="PTHR30250">
    <property type="entry name" value="PST FAMILY PREDICTED COLANIC ACID TRANSPORTER"/>
    <property type="match status" value="1"/>
</dbReference>
<dbReference type="AlphaFoldDB" id="A0A8J7FFG4"/>
<proteinExistence type="inferred from homology"/>
<dbReference type="Pfam" id="PF13440">
    <property type="entry name" value="Polysacc_synt_3"/>
    <property type="match status" value="1"/>
</dbReference>
<name>A0A8J7FFG4_9CYAN</name>
<evidence type="ECO:0000256" key="4">
    <source>
        <dbReference type="ARBA" id="ARBA00022692"/>
    </source>
</evidence>
<accession>A0A8J7FFG4</accession>
<evidence type="ECO:0000313" key="8">
    <source>
        <dbReference type="EMBL" id="MBE9213311.1"/>
    </source>
</evidence>